<dbReference type="RefSeq" id="XP_018190139.1">
    <property type="nucleotide sequence ID" value="XM_018334922.1"/>
</dbReference>
<feature type="transmembrane region" description="Helical" evidence="8">
    <location>
        <begin position="190"/>
        <end position="208"/>
    </location>
</feature>
<gene>
    <name evidence="9" type="ORF">L228DRAFT_266908</name>
</gene>
<feature type="transmembrane region" description="Helical" evidence="8">
    <location>
        <begin position="283"/>
        <end position="300"/>
    </location>
</feature>
<dbReference type="OMA" id="YGVITVH"/>
<dbReference type="PANTHER" id="PTHR15301">
    <property type="entry name" value="INSULIN-INDUCED GENE 1"/>
    <property type="match status" value="1"/>
</dbReference>
<dbReference type="GO" id="GO:0016126">
    <property type="term" value="P:sterol biosynthetic process"/>
    <property type="evidence" value="ECO:0007669"/>
    <property type="project" value="TreeGrafter"/>
</dbReference>
<feature type="transmembrane region" description="Helical" evidence="8">
    <location>
        <begin position="149"/>
        <end position="170"/>
    </location>
</feature>
<feature type="region of interest" description="Disordered" evidence="7">
    <location>
        <begin position="222"/>
        <end position="256"/>
    </location>
</feature>
<comment type="subcellular location">
    <subcellularLocation>
        <location evidence="1">Endoplasmic reticulum membrane</location>
        <topology evidence="1">Multi-pass membrane protein</topology>
    </subcellularLocation>
</comment>
<keyword evidence="10" id="KW-1185">Reference proteome</keyword>
<evidence type="ECO:0008006" key="11">
    <source>
        <dbReference type="Google" id="ProtNLM"/>
    </source>
</evidence>
<keyword evidence="5 8" id="KW-1133">Transmembrane helix</keyword>
<reference evidence="9 10" key="1">
    <citation type="journal article" date="2016" name="Fungal Biol.">
        <title>The genome of Xylona heveae provides a window into fungal endophytism.</title>
        <authorList>
            <person name="Gazis R."/>
            <person name="Kuo A."/>
            <person name="Riley R."/>
            <person name="LaButti K."/>
            <person name="Lipzen A."/>
            <person name="Lin J."/>
            <person name="Amirebrahimi M."/>
            <person name="Hesse C.N."/>
            <person name="Spatafora J.W."/>
            <person name="Henrissat B."/>
            <person name="Hainaut M."/>
            <person name="Grigoriev I.V."/>
            <person name="Hibbett D.S."/>
        </authorList>
    </citation>
    <scope>NUCLEOTIDE SEQUENCE [LARGE SCALE GENOMIC DNA]</scope>
    <source>
        <strain evidence="9 10">TC161</strain>
    </source>
</reference>
<accession>A0A165I9H4</accession>
<dbReference type="GeneID" id="28900059"/>
<keyword evidence="4" id="KW-0256">Endoplasmic reticulum</keyword>
<keyword evidence="6 8" id="KW-0472">Membrane</keyword>
<evidence type="ECO:0000256" key="1">
    <source>
        <dbReference type="ARBA" id="ARBA00004477"/>
    </source>
</evidence>
<name>A0A165I9H4_XYLHT</name>
<dbReference type="InParanoid" id="A0A165I9H4"/>
<dbReference type="STRING" id="1328760.A0A165I9H4"/>
<proteinExistence type="inferred from homology"/>
<dbReference type="PANTHER" id="PTHR15301:SF3">
    <property type="entry name" value="PROTEIN NSG1-RELATED"/>
    <property type="match status" value="1"/>
</dbReference>
<evidence type="ECO:0000313" key="10">
    <source>
        <dbReference type="Proteomes" id="UP000076632"/>
    </source>
</evidence>
<keyword evidence="3 8" id="KW-0812">Transmembrane</keyword>
<evidence type="ECO:0000256" key="8">
    <source>
        <dbReference type="SAM" id="Phobius"/>
    </source>
</evidence>
<evidence type="ECO:0000256" key="5">
    <source>
        <dbReference type="ARBA" id="ARBA00022989"/>
    </source>
</evidence>
<dbReference type="AlphaFoldDB" id="A0A165I9H4"/>
<evidence type="ECO:0000256" key="2">
    <source>
        <dbReference type="ARBA" id="ARBA00007475"/>
    </source>
</evidence>
<evidence type="ECO:0000313" key="9">
    <source>
        <dbReference type="EMBL" id="KZF24584.1"/>
    </source>
</evidence>
<dbReference type="EMBL" id="KV407456">
    <property type="protein sequence ID" value="KZF24584.1"/>
    <property type="molecule type" value="Genomic_DNA"/>
</dbReference>
<evidence type="ECO:0000256" key="7">
    <source>
        <dbReference type="SAM" id="MobiDB-lite"/>
    </source>
</evidence>
<feature type="region of interest" description="Disordered" evidence="7">
    <location>
        <begin position="86"/>
        <end position="135"/>
    </location>
</feature>
<sequence length="398" mass="43139">MASGAERKPDILRPIPRRPFDLTPASTESPSPVTPVDAGTNMLQPRRSEENSTGYTNRKSDDIPPSRTRSILNLTSSTLFGIYSPTEEDASRDEPSTPWGTGALTPNRRRSDESDVRPSPVAHWQRPGGKNVRPHHMPRHGFWGTGVPLLVRSTLLFIFGIAGGIVISHLHDKRLAPVQLEGVDHLSRRYLILWGIAGIFFGGLLPWVDIVWEERTGSSEAVGTKKSLKEEGGVEVADESPSRTEEHESNSSQGADWNSAIRGIGAFVGIALAIRKLPWQSTLQASLTLALVNPVLWYVIDRSKPGLFLSSAVGIMGTALLLQINPHMVPTPATTSSPHAFFGEGGTGAANLSTLYGVPEGMINVESIGVKTWIASVLFCSCVCFGNIGRRLAQNRND</sequence>
<dbReference type="GO" id="GO:0005789">
    <property type="term" value="C:endoplasmic reticulum membrane"/>
    <property type="evidence" value="ECO:0007669"/>
    <property type="project" value="UniProtKB-SubCell"/>
</dbReference>
<feature type="transmembrane region" description="Helical" evidence="8">
    <location>
        <begin position="368"/>
        <end position="388"/>
    </location>
</feature>
<dbReference type="Pfam" id="PF07281">
    <property type="entry name" value="INSIG"/>
    <property type="match status" value="1"/>
</dbReference>
<evidence type="ECO:0000256" key="3">
    <source>
        <dbReference type="ARBA" id="ARBA00022692"/>
    </source>
</evidence>
<feature type="transmembrane region" description="Helical" evidence="8">
    <location>
        <begin position="307"/>
        <end position="324"/>
    </location>
</feature>
<feature type="compositionally biased region" description="Basic and acidic residues" evidence="7">
    <location>
        <begin position="240"/>
        <end position="249"/>
    </location>
</feature>
<evidence type="ECO:0000256" key="4">
    <source>
        <dbReference type="ARBA" id="ARBA00022824"/>
    </source>
</evidence>
<feature type="region of interest" description="Disordered" evidence="7">
    <location>
        <begin position="1"/>
        <end position="69"/>
    </location>
</feature>
<feature type="compositionally biased region" description="Basic and acidic residues" evidence="7">
    <location>
        <begin position="1"/>
        <end position="11"/>
    </location>
</feature>
<organism evidence="9 10">
    <name type="scientific">Xylona heveae (strain CBS 132557 / TC161)</name>
    <dbReference type="NCBI Taxonomy" id="1328760"/>
    <lineage>
        <taxon>Eukaryota</taxon>
        <taxon>Fungi</taxon>
        <taxon>Dikarya</taxon>
        <taxon>Ascomycota</taxon>
        <taxon>Pezizomycotina</taxon>
        <taxon>Xylonomycetes</taxon>
        <taxon>Xylonales</taxon>
        <taxon>Xylonaceae</taxon>
        <taxon>Xylona</taxon>
    </lineage>
</organism>
<dbReference type="OrthoDB" id="205546at2759"/>
<protein>
    <recommendedName>
        <fullName evidence="11">INSIG domain protein</fullName>
    </recommendedName>
</protein>
<dbReference type="InterPro" id="IPR025929">
    <property type="entry name" value="INSIG_fam"/>
</dbReference>
<dbReference type="Proteomes" id="UP000076632">
    <property type="component" value="Unassembled WGS sequence"/>
</dbReference>
<comment type="similarity">
    <text evidence="2">Belongs to the INSIG family.</text>
</comment>
<evidence type="ECO:0000256" key="6">
    <source>
        <dbReference type="ARBA" id="ARBA00023136"/>
    </source>
</evidence>